<reference evidence="2" key="1">
    <citation type="journal article" date="2020" name="Nat. Genet.">
        <title>Genomic diversifications of five Gossypium allopolyploid species and their impact on cotton improvement.</title>
        <authorList>
            <person name="Chen Z.J."/>
            <person name="Sreedasyam A."/>
            <person name="Ando A."/>
            <person name="Song Q."/>
            <person name="De Santiago L.M."/>
            <person name="Hulse-Kemp A.M."/>
            <person name="Ding M."/>
            <person name="Ye W."/>
            <person name="Kirkbride R.C."/>
            <person name="Jenkins J."/>
            <person name="Plott C."/>
            <person name="Lovell J."/>
            <person name="Lin Y.M."/>
            <person name="Vaughn R."/>
            <person name="Liu B."/>
            <person name="Simpson S."/>
            <person name="Scheffler B.E."/>
            <person name="Wen L."/>
            <person name="Saski C.A."/>
            <person name="Grover C.E."/>
            <person name="Hu G."/>
            <person name="Conover J.L."/>
            <person name="Carlson J.W."/>
            <person name="Shu S."/>
            <person name="Boston L.B."/>
            <person name="Williams M."/>
            <person name="Peterson D.G."/>
            <person name="McGee K."/>
            <person name="Jones D.C."/>
            <person name="Wendel J.F."/>
            <person name="Stelly D.M."/>
            <person name="Grimwood J."/>
            <person name="Schmutz J."/>
        </authorList>
    </citation>
    <scope>NUCLEOTIDE SEQUENCE [LARGE SCALE GENOMIC DNA]</scope>
    <source>
        <strain evidence="2">cv. TM-1</strain>
    </source>
</reference>
<dbReference type="RefSeq" id="XP_040956169.1">
    <property type="nucleotide sequence ID" value="XM_041100235.1"/>
</dbReference>
<dbReference type="InterPro" id="IPR000477">
    <property type="entry name" value="RT_dom"/>
</dbReference>
<dbReference type="Pfam" id="PF13966">
    <property type="entry name" value="zf-RVT"/>
    <property type="match status" value="1"/>
</dbReference>
<dbReference type="Pfam" id="PF00078">
    <property type="entry name" value="RVT_1"/>
    <property type="match status" value="1"/>
</dbReference>
<dbReference type="InterPro" id="IPR026960">
    <property type="entry name" value="RVT-Znf"/>
</dbReference>
<organism evidence="2 3">
    <name type="scientific">Gossypium hirsutum</name>
    <name type="common">Upland cotton</name>
    <name type="synonym">Gossypium mexicanum</name>
    <dbReference type="NCBI Taxonomy" id="3635"/>
    <lineage>
        <taxon>Eukaryota</taxon>
        <taxon>Viridiplantae</taxon>
        <taxon>Streptophyta</taxon>
        <taxon>Embryophyta</taxon>
        <taxon>Tracheophyta</taxon>
        <taxon>Spermatophyta</taxon>
        <taxon>Magnoliopsida</taxon>
        <taxon>eudicotyledons</taxon>
        <taxon>Gunneridae</taxon>
        <taxon>Pentapetalae</taxon>
        <taxon>rosids</taxon>
        <taxon>malvids</taxon>
        <taxon>Malvales</taxon>
        <taxon>Malvaceae</taxon>
        <taxon>Malvoideae</taxon>
        <taxon>Gossypium</taxon>
    </lineage>
</organism>
<evidence type="ECO:0000259" key="1">
    <source>
        <dbReference type="PROSITE" id="PS50878"/>
    </source>
</evidence>
<dbReference type="CDD" id="cd01650">
    <property type="entry name" value="RT_nLTR_like"/>
    <property type="match status" value="1"/>
</dbReference>
<proteinExistence type="predicted"/>
<dbReference type="SUPFAM" id="SSF56672">
    <property type="entry name" value="DNA/RNA polymerases"/>
    <property type="match status" value="1"/>
</dbReference>
<evidence type="ECO:0000313" key="3">
    <source>
        <dbReference type="RefSeq" id="XP_040956169.1"/>
    </source>
</evidence>
<dbReference type="SUPFAM" id="SSF56219">
    <property type="entry name" value="DNase I-like"/>
    <property type="match status" value="1"/>
</dbReference>
<dbReference type="PROSITE" id="PS50878">
    <property type="entry name" value="RT_POL"/>
    <property type="match status" value="1"/>
</dbReference>
<name>A0ABM3AN64_GOSHI</name>
<dbReference type="GeneID" id="107892503"/>
<feature type="domain" description="Reverse transcriptase" evidence="1">
    <location>
        <begin position="365"/>
        <end position="647"/>
    </location>
</feature>
<dbReference type="Pfam" id="PF03372">
    <property type="entry name" value="Exo_endo_phos"/>
    <property type="match status" value="1"/>
</dbReference>
<dbReference type="InterPro" id="IPR005135">
    <property type="entry name" value="Endo/exonuclease/phosphatase"/>
</dbReference>
<sequence>MEKIRRSCGFYFGIDVDSIGSRGGLCLAWRGNAKIALQSFSNRHIDVIIEEEGEGVKWRFTGFYGSPYSYDREHSWNLLRQLKNQGDDPWLVCGDFNEILYSFEKKGGLPRKERRMEAFRKALEDCRLVDLGFSGRRFTWERGNLPETNIQKRLDRGVATERWSDLFLNFLIQHLPHSFSDHCPLLIDTDHNVRRIADQRFRFEAWWILEETFLDVTTSIWENSTGDLMQKLGNLKRGLQRWSVQLQQNKRMTKEVLLSKLETLLDADRSEENLAEIIDTKIHLNLEIEKDESYWEQRARINWLKMGDRNTNNVKLNARFTKEEIREALLGMGPTKAPGEDGFPALFFQKCWPIVGDDISNFCFQRLNEGMDFHSINKTNIVLIPKIQNPSSVTHFRPISLCNVIYKLIAKAIANRLKGIIHKCIDLAQSAFVPGRLISDNVLLAYEILHTLKRKRLGKKGFMAVKLDMSKAFDRVEWGFVRGVMGKMGFDPRLINLVLNCVSSVSYSVCFNENMGKTFLPSRGLRQGDPLSPFLFLICGEGLSSLMRLAQEENILKGVKASRRGPAISHLLFADDCILFVEATDRGSYSLKQTLQEYETSSGQRVNFEKSSVFFNSNTKENERRAVSQILGVRRANDFERYLGLPSMVGKRKRISFQNLKDRLKQKIDSWSIRYLSQGGKEVFIKAVLQAIPTYSMACFLLPKTLCSDLDRIIANFWWQKRSNKRGIHWCAWKDICLLKEDGGLGYRDFAKFNVALLAKQGWRLINYPNSLLTRVLKAKYFPNSDFFKAQLGNLPSFTWKSIWAARGLLDNGRCWRVGRGDQISIWGDSWIPGIPTDRITIQANNVNVELVSDLIEPTSRSWKTELIRNTFQPVVAEQILKIPLAETDQEDLQVWGREPTGEFSVRSAYKLLHGTNLDPTDLSLQTKTKTFYNKLWKLHIPTKIKMTIWRISWDYIPSFVNLKIRKVVLNTLCPRCGCFEENSWHIFIECPRSMEVWDQLNLSWVLNQNINNIWGWLTWVFDRGSEEQLHFFCCCLWFIWFSRNHLIYEKRLMSGSEIAKKISAYTTELAISKVRTLTFHSSGNLQQLYKRGWTSIHFDAAYDRLGFRSASGIIARNENKEIIASQAVTHSNIADPFTAEAYAGLQAIKLGIIIGAIITDIQSLKKGFQEIEFIFVPKEQNFYAHTIAKESLRSGEGFYLEKEIPEAVRRTIENPWPYPPD</sequence>
<protein>
    <recommendedName>
        <fullName evidence="1">Reverse transcriptase domain-containing protein</fullName>
    </recommendedName>
</protein>
<dbReference type="Proteomes" id="UP000818029">
    <property type="component" value="Chromosome D09"/>
</dbReference>
<accession>A0ABM3AN64</accession>
<dbReference type="InterPro" id="IPR043502">
    <property type="entry name" value="DNA/RNA_pol_sf"/>
</dbReference>
<keyword evidence="2" id="KW-1185">Reference proteome</keyword>
<dbReference type="PANTHER" id="PTHR33116">
    <property type="entry name" value="REVERSE TRANSCRIPTASE ZINC-BINDING DOMAIN-CONTAINING PROTEIN-RELATED-RELATED"/>
    <property type="match status" value="1"/>
</dbReference>
<dbReference type="Gene3D" id="3.60.10.10">
    <property type="entry name" value="Endonuclease/exonuclease/phosphatase"/>
    <property type="match status" value="1"/>
</dbReference>
<dbReference type="PANTHER" id="PTHR33116:SF86">
    <property type="entry name" value="REVERSE TRANSCRIPTASE DOMAIN-CONTAINING PROTEIN"/>
    <property type="match status" value="1"/>
</dbReference>
<reference evidence="3" key="2">
    <citation type="submission" date="2025-08" db="UniProtKB">
        <authorList>
            <consortium name="RefSeq"/>
        </authorList>
    </citation>
    <scope>IDENTIFICATION</scope>
</reference>
<gene>
    <name evidence="3" type="primary">LOC107892503</name>
</gene>
<evidence type="ECO:0000313" key="2">
    <source>
        <dbReference type="Proteomes" id="UP000818029"/>
    </source>
</evidence>
<dbReference type="InterPro" id="IPR036691">
    <property type="entry name" value="Endo/exonu/phosph_ase_sf"/>
</dbReference>